<evidence type="ECO:0000256" key="5">
    <source>
        <dbReference type="ARBA" id="ARBA00004496"/>
    </source>
</evidence>
<comment type="cofactor">
    <cofactor evidence="15">
        <name>Zn(2+)</name>
        <dbReference type="ChEBI" id="CHEBI:29105"/>
    </cofactor>
    <text evidence="15">Binds 1 divalent metal cation per subunit.</text>
</comment>
<keyword evidence="10 15" id="KW-0479">Metal-binding</keyword>
<evidence type="ECO:0000256" key="4">
    <source>
        <dbReference type="ARBA" id="ARBA00001946"/>
    </source>
</evidence>
<keyword evidence="18" id="KW-1185">Reference proteome</keyword>
<feature type="active site" description="Proton donor/acceptor" evidence="14">
    <location>
        <position position="5"/>
    </location>
</feature>
<dbReference type="InterPro" id="IPR005511">
    <property type="entry name" value="SMP-30"/>
</dbReference>
<evidence type="ECO:0000256" key="14">
    <source>
        <dbReference type="PIRSR" id="PIRSR605511-1"/>
    </source>
</evidence>
<dbReference type="Gene3D" id="2.120.10.30">
    <property type="entry name" value="TolB, C-terminal domain"/>
    <property type="match status" value="1"/>
</dbReference>
<dbReference type="PANTHER" id="PTHR10907:SF47">
    <property type="entry name" value="REGUCALCIN"/>
    <property type="match status" value="1"/>
</dbReference>
<evidence type="ECO:0000259" key="16">
    <source>
        <dbReference type="Pfam" id="PF08450"/>
    </source>
</evidence>
<feature type="domain" description="SMP-30/Gluconolactonase/LRE-like region" evidence="16">
    <location>
        <begin position="2"/>
        <end position="65"/>
    </location>
</feature>
<accession>A0A210QK72</accession>
<dbReference type="Proteomes" id="UP000242188">
    <property type="component" value="Unassembled WGS sequence"/>
</dbReference>
<dbReference type="GO" id="GO:0005737">
    <property type="term" value="C:cytoplasm"/>
    <property type="evidence" value="ECO:0007669"/>
    <property type="project" value="UniProtKB-SubCell"/>
</dbReference>
<comment type="subcellular location">
    <subcellularLocation>
        <location evidence="5">Cytoplasm</location>
    </subcellularLocation>
</comment>
<evidence type="ECO:0000256" key="11">
    <source>
        <dbReference type="ARBA" id="ARBA00022801"/>
    </source>
</evidence>
<evidence type="ECO:0000256" key="6">
    <source>
        <dbReference type="ARBA" id="ARBA00008853"/>
    </source>
</evidence>
<keyword evidence="9" id="KW-0963">Cytoplasm</keyword>
<name>A0A210QK72_MIZYE</name>
<reference evidence="17 18" key="1">
    <citation type="journal article" date="2017" name="Nat. Ecol. Evol.">
        <title>Scallop genome provides insights into evolution of bilaterian karyotype and development.</title>
        <authorList>
            <person name="Wang S."/>
            <person name="Zhang J."/>
            <person name="Jiao W."/>
            <person name="Li J."/>
            <person name="Xun X."/>
            <person name="Sun Y."/>
            <person name="Guo X."/>
            <person name="Huan P."/>
            <person name="Dong B."/>
            <person name="Zhang L."/>
            <person name="Hu X."/>
            <person name="Sun X."/>
            <person name="Wang J."/>
            <person name="Zhao C."/>
            <person name="Wang Y."/>
            <person name="Wang D."/>
            <person name="Huang X."/>
            <person name="Wang R."/>
            <person name="Lv J."/>
            <person name="Li Y."/>
            <person name="Zhang Z."/>
            <person name="Liu B."/>
            <person name="Lu W."/>
            <person name="Hui Y."/>
            <person name="Liang J."/>
            <person name="Zhou Z."/>
            <person name="Hou R."/>
            <person name="Li X."/>
            <person name="Liu Y."/>
            <person name="Li H."/>
            <person name="Ning X."/>
            <person name="Lin Y."/>
            <person name="Zhao L."/>
            <person name="Xing Q."/>
            <person name="Dou J."/>
            <person name="Li Y."/>
            <person name="Mao J."/>
            <person name="Guo H."/>
            <person name="Dou H."/>
            <person name="Li T."/>
            <person name="Mu C."/>
            <person name="Jiang W."/>
            <person name="Fu Q."/>
            <person name="Fu X."/>
            <person name="Miao Y."/>
            <person name="Liu J."/>
            <person name="Yu Q."/>
            <person name="Li R."/>
            <person name="Liao H."/>
            <person name="Li X."/>
            <person name="Kong Y."/>
            <person name="Jiang Z."/>
            <person name="Chourrout D."/>
            <person name="Li R."/>
            <person name="Bao Z."/>
        </authorList>
    </citation>
    <scope>NUCLEOTIDE SEQUENCE [LARGE SCALE GENOMIC DNA]</scope>
    <source>
        <strain evidence="17 18">PY_sf001</strain>
    </source>
</reference>
<evidence type="ECO:0000256" key="9">
    <source>
        <dbReference type="ARBA" id="ARBA00022490"/>
    </source>
</evidence>
<evidence type="ECO:0000256" key="1">
    <source>
        <dbReference type="ARBA" id="ARBA00001589"/>
    </source>
</evidence>
<comment type="cofactor">
    <cofactor evidence="4">
        <name>Mg(2+)</name>
        <dbReference type="ChEBI" id="CHEBI:18420"/>
    </cofactor>
</comment>
<feature type="binding site" evidence="15">
    <location>
        <position position="5"/>
    </location>
    <ligand>
        <name>a divalent metal cation</name>
        <dbReference type="ChEBI" id="CHEBI:60240"/>
    </ligand>
</feature>
<comment type="catalytic activity">
    <reaction evidence="1">
        <text>D-glucono-1,5-lactone + H2O = D-gluconate + H(+)</text>
        <dbReference type="Rhea" id="RHEA:10440"/>
        <dbReference type="ChEBI" id="CHEBI:15377"/>
        <dbReference type="ChEBI" id="CHEBI:15378"/>
        <dbReference type="ChEBI" id="CHEBI:16217"/>
        <dbReference type="ChEBI" id="CHEBI:18391"/>
        <dbReference type="EC" id="3.1.1.17"/>
    </reaction>
</comment>
<evidence type="ECO:0000256" key="7">
    <source>
        <dbReference type="ARBA" id="ARBA00013227"/>
    </source>
</evidence>
<dbReference type="GO" id="GO:0019853">
    <property type="term" value="P:L-ascorbic acid biosynthetic process"/>
    <property type="evidence" value="ECO:0007669"/>
    <property type="project" value="TreeGrafter"/>
</dbReference>
<dbReference type="InterPro" id="IPR011042">
    <property type="entry name" value="6-blade_b-propeller_TolB-like"/>
</dbReference>
<evidence type="ECO:0000256" key="10">
    <source>
        <dbReference type="ARBA" id="ARBA00022723"/>
    </source>
</evidence>
<dbReference type="EMBL" id="NEDP02003233">
    <property type="protein sequence ID" value="OWF49139.1"/>
    <property type="molecule type" value="Genomic_DNA"/>
</dbReference>
<organism evidence="17 18">
    <name type="scientific">Mizuhopecten yessoensis</name>
    <name type="common">Japanese scallop</name>
    <name type="synonym">Patinopecten yessoensis</name>
    <dbReference type="NCBI Taxonomy" id="6573"/>
    <lineage>
        <taxon>Eukaryota</taxon>
        <taxon>Metazoa</taxon>
        <taxon>Spiralia</taxon>
        <taxon>Lophotrochozoa</taxon>
        <taxon>Mollusca</taxon>
        <taxon>Bivalvia</taxon>
        <taxon>Autobranchia</taxon>
        <taxon>Pteriomorphia</taxon>
        <taxon>Pectinida</taxon>
        <taxon>Pectinoidea</taxon>
        <taxon>Pectinidae</taxon>
        <taxon>Mizuhopecten</taxon>
    </lineage>
</organism>
<comment type="cofactor">
    <cofactor evidence="3">
        <name>Mn(2+)</name>
        <dbReference type="ChEBI" id="CHEBI:29035"/>
    </cofactor>
</comment>
<dbReference type="InterPro" id="IPR008367">
    <property type="entry name" value="Regucalcin"/>
</dbReference>
<dbReference type="OrthoDB" id="423498at2759"/>
<evidence type="ECO:0000256" key="2">
    <source>
        <dbReference type="ARBA" id="ARBA00001913"/>
    </source>
</evidence>
<evidence type="ECO:0000313" key="17">
    <source>
        <dbReference type="EMBL" id="OWF49139.1"/>
    </source>
</evidence>
<sequence>MGLPDGMTSDVDGNLWIASWGFGKIMCFDPLSGKKLRTIQIPAMRTTSCCFGGKNLDELYVTSARQGASDEELAAYPMSGSTFKVTGLGVKGLPANVYEG</sequence>
<keyword evidence="12" id="KW-0106">Calcium</keyword>
<protein>
    <recommendedName>
        <fullName evidence="8">Regucalcin</fullName>
        <ecNumber evidence="7">3.1.1.17</ecNumber>
    </recommendedName>
    <alternativeName>
        <fullName evidence="13">Gluconolactonase</fullName>
    </alternativeName>
</protein>
<comment type="similarity">
    <text evidence="6">Belongs to the SMP-30/CGR1 family.</text>
</comment>
<dbReference type="InterPro" id="IPR013658">
    <property type="entry name" value="SGL"/>
</dbReference>
<dbReference type="EC" id="3.1.1.17" evidence="7"/>
<keyword evidence="15" id="KW-0862">Zinc</keyword>
<keyword evidence="11" id="KW-0378">Hydrolase</keyword>
<gene>
    <name evidence="17" type="ORF">KP79_PYT07971</name>
</gene>
<dbReference type="GO" id="GO:0005509">
    <property type="term" value="F:calcium ion binding"/>
    <property type="evidence" value="ECO:0007669"/>
    <property type="project" value="InterPro"/>
</dbReference>
<evidence type="ECO:0000256" key="15">
    <source>
        <dbReference type="PIRSR" id="PIRSR605511-2"/>
    </source>
</evidence>
<dbReference type="SUPFAM" id="SSF63829">
    <property type="entry name" value="Calcium-dependent phosphotriesterase"/>
    <property type="match status" value="1"/>
</dbReference>
<dbReference type="STRING" id="6573.A0A210QK72"/>
<comment type="cofactor">
    <cofactor evidence="2">
        <name>Ca(2+)</name>
        <dbReference type="ChEBI" id="CHEBI:29108"/>
    </cofactor>
</comment>
<proteinExistence type="inferred from homology"/>
<dbReference type="PRINTS" id="PR01791">
    <property type="entry name" value="REGUCALCIN"/>
</dbReference>
<dbReference type="GO" id="GO:0004341">
    <property type="term" value="F:gluconolactonase activity"/>
    <property type="evidence" value="ECO:0007669"/>
    <property type="project" value="UniProtKB-EC"/>
</dbReference>
<evidence type="ECO:0000256" key="13">
    <source>
        <dbReference type="ARBA" id="ARBA00032464"/>
    </source>
</evidence>
<dbReference type="AlphaFoldDB" id="A0A210QK72"/>
<evidence type="ECO:0000256" key="3">
    <source>
        <dbReference type="ARBA" id="ARBA00001936"/>
    </source>
</evidence>
<dbReference type="GO" id="GO:0030234">
    <property type="term" value="F:enzyme regulator activity"/>
    <property type="evidence" value="ECO:0007669"/>
    <property type="project" value="InterPro"/>
</dbReference>
<dbReference type="PRINTS" id="PR01790">
    <property type="entry name" value="SMP30FAMILY"/>
</dbReference>
<dbReference type="Pfam" id="PF08450">
    <property type="entry name" value="SGL"/>
    <property type="match status" value="1"/>
</dbReference>
<evidence type="ECO:0000256" key="12">
    <source>
        <dbReference type="ARBA" id="ARBA00022837"/>
    </source>
</evidence>
<dbReference type="PANTHER" id="PTHR10907">
    <property type="entry name" value="REGUCALCIN"/>
    <property type="match status" value="1"/>
</dbReference>
<evidence type="ECO:0000313" key="18">
    <source>
        <dbReference type="Proteomes" id="UP000242188"/>
    </source>
</evidence>
<evidence type="ECO:0000256" key="8">
    <source>
        <dbReference type="ARBA" id="ARBA00016808"/>
    </source>
</evidence>
<comment type="caution">
    <text evidence="17">The sequence shown here is derived from an EMBL/GenBank/DDBJ whole genome shotgun (WGS) entry which is preliminary data.</text>
</comment>